<reference evidence="3" key="1">
    <citation type="submission" date="2017-09" db="EMBL/GenBank/DDBJ databases">
        <title>Depth-based differentiation of microbial function through sediment-hosted aquifers and enrichment of novel symbionts in the deep terrestrial subsurface.</title>
        <authorList>
            <person name="Probst A.J."/>
            <person name="Ladd B."/>
            <person name="Jarett J.K."/>
            <person name="Geller-Mcgrath D.E."/>
            <person name="Sieber C.M.K."/>
            <person name="Emerson J.B."/>
            <person name="Anantharaman K."/>
            <person name="Thomas B.C."/>
            <person name="Malmstrom R."/>
            <person name="Stieglmeier M."/>
            <person name="Klingl A."/>
            <person name="Woyke T."/>
            <person name="Ryan C.M."/>
            <person name="Banfield J.F."/>
        </authorList>
    </citation>
    <scope>NUCLEOTIDE SEQUENCE [LARGE SCALE GENOMIC DNA]</scope>
</reference>
<evidence type="ECO:0000313" key="2">
    <source>
        <dbReference type="EMBL" id="PIT90864.1"/>
    </source>
</evidence>
<dbReference type="AlphaFoldDB" id="A0A2M6WDP6"/>
<dbReference type="EMBL" id="PFBJ01000020">
    <property type="protein sequence ID" value="PIT90864.1"/>
    <property type="molecule type" value="Genomic_DNA"/>
</dbReference>
<gene>
    <name evidence="2" type="ORF">COU17_03680</name>
</gene>
<proteinExistence type="predicted"/>
<evidence type="ECO:0000256" key="1">
    <source>
        <dbReference type="SAM" id="MobiDB-lite"/>
    </source>
</evidence>
<comment type="caution">
    <text evidence="2">The sequence shown here is derived from an EMBL/GenBank/DDBJ whole genome shotgun (WGS) entry which is preliminary data.</text>
</comment>
<accession>A0A2M6WDP6</accession>
<feature type="compositionally biased region" description="Acidic residues" evidence="1">
    <location>
        <begin position="88"/>
        <end position="100"/>
    </location>
</feature>
<organism evidence="2 3">
    <name type="scientific">Candidatus Kaiserbacteria bacterium CG10_big_fil_rev_8_21_14_0_10_49_17</name>
    <dbReference type="NCBI Taxonomy" id="1974609"/>
    <lineage>
        <taxon>Bacteria</taxon>
        <taxon>Candidatus Kaiseribacteriota</taxon>
    </lineage>
</organism>
<name>A0A2M6WDP6_9BACT</name>
<sequence length="152" mass="17212">MTSNEVEKKLRELTEKHKLHIDQGVRLENETMLVMMGLEDASEYEKNITHELEISPELAREITAEVAKDIFLPIRESLRELLEKDRENEESEESNEEGEVTPEAVEGPPAPLQAGAARRLTQAVESSPVNIAVDTKTGEKKYKADPYREPVE</sequence>
<feature type="region of interest" description="Disordered" evidence="1">
    <location>
        <begin position="83"/>
        <end position="152"/>
    </location>
</feature>
<protein>
    <submittedName>
        <fullName evidence="2">Uncharacterized protein</fullName>
    </submittedName>
</protein>
<evidence type="ECO:0000313" key="3">
    <source>
        <dbReference type="Proteomes" id="UP000228809"/>
    </source>
</evidence>
<dbReference type="Proteomes" id="UP000228809">
    <property type="component" value="Unassembled WGS sequence"/>
</dbReference>
<feature type="compositionally biased region" description="Basic and acidic residues" evidence="1">
    <location>
        <begin position="136"/>
        <end position="152"/>
    </location>
</feature>